<protein>
    <submittedName>
        <fullName evidence="1">Uncharacterized protein</fullName>
    </submittedName>
</protein>
<feature type="non-terminal residue" evidence="1">
    <location>
        <position position="109"/>
    </location>
</feature>
<gene>
    <name evidence="1" type="ORF">METZ01_LOCUS290843</name>
</gene>
<dbReference type="AlphaFoldDB" id="A0A382LMP4"/>
<dbReference type="EMBL" id="UINC01088073">
    <property type="protein sequence ID" value="SVC37989.1"/>
    <property type="molecule type" value="Genomic_DNA"/>
</dbReference>
<evidence type="ECO:0000313" key="1">
    <source>
        <dbReference type="EMBL" id="SVC37989.1"/>
    </source>
</evidence>
<sequence>MNPLSTEDIETYQRDGVVCLKNVLDVEWIVALSEAIDADIRNPGPMHYGYEGDAGFHGNQEIWQLYDACRQYCLESPLPDLAAKLLDSDSVTFYFDHLFVKEPGATSVT</sequence>
<name>A0A382LMP4_9ZZZZ</name>
<reference evidence="1" key="1">
    <citation type="submission" date="2018-05" db="EMBL/GenBank/DDBJ databases">
        <authorList>
            <person name="Lanie J.A."/>
            <person name="Ng W.-L."/>
            <person name="Kazmierczak K.M."/>
            <person name="Andrzejewski T.M."/>
            <person name="Davidsen T.M."/>
            <person name="Wayne K.J."/>
            <person name="Tettelin H."/>
            <person name="Glass J.I."/>
            <person name="Rusch D."/>
            <person name="Podicherti R."/>
            <person name="Tsui H.-C.T."/>
            <person name="Winkler M.E."/>
        </authorList>
    </citation>
    <scope>NUCLEOTIDE SEQUENCE</scope>
</reference>
<dbReference type="SUPFAM" id="SSF51197">
    <property type="entry name" value="Clavaminate synthase-like"/>
    <property type="match status" value="1"/>
</dbReference>
<accession>A0A382LMP4</accession>
<proteinExistence type="predicted"/>
<organism evidence="1">
    <name type="scientific">marine metagenome</name>
    <dbReference type="NCBI Taxonomy" id="408172"/>
    <lineage>
        <taxon>unclassified sequences</taxon>
        <taxon>metagenomes</taxon>
        <taxon>ecological metagenomes</taxon>
    </lineage>
</organism>
<dbReference type="Gene3D" id="2.60.120.620">
    <property type="entry name" value="q2cbj1_9rhob like domain"/>
    <property type="match status" value="1"/>
</dbReference>